<organism evidence="1 2">
    <name type="scientific">Deinococcus aerius</name>
    <dbReference type="NCBI Taxonomy" id="200253"/>
    <lineage>
        <taxon>Bacteria</taxon>
        <taxon>Thermotogati</taxon>
        <taxon>Deinococcota</taxon>
        <taxon>Deinococci</taxon>
        <taxon>Deinococcales</taxon>
        <taxon>Deinococcaceae</taxon>
        <taxon>Deinococcus</taxon>
    </lineage>
</organism>
<dbReference type="Proteomes" id="UP000236569">
    <property type="component" value="Unassembled WGS sequence"/>
</dbReference>
<accession>A0A2I9D9M1</accession>
<reference evidence="2" key="1">
    <citation type="submission" date="2018-01" db="EMBL/GenBank/DDBJ databases">
        <title>Draft Genome Sequence of the Radioresistant Bacterium Deinococcus aerius TR0125, Isolated from the Higher Atmosphere above Japan.</title>
        <authorList>
            <person name="Satoh K."/>
            <person name="Arai H."/>
            <person name="Sanzen T."/>
            <person name="Kawaguchi Y."/>
            <person name="Hayashi H."/>
            <person name="Yokobori S."/>
            <person name="Yamagishi A."/>
            <person name="Oono Y."/>
            <person name="Narumi I."/>
        </authorList>
    </citation>
    <scope>NUCLEOTIDE SEQUENCE [LARGE SCALE GENOMIC DNA]</scope>
    <source>
        <strain evidence="2">TR0125</strain>
    </source>
</reference>
<comment type="caution">
    <text evidence="1">The sequence shown here is derived from an EMBL/GenBank/DDBJ whole genome shotgun (WGS) entry which is preliminary data.</text>
</comment>
<evidence type="ECO:0000313" key="1">
    <source>
        <dbReference type="EMBL" id="GBF07290.1"/>
    </source>
</evidence>
<protein>
    <submittedName>
        <fullName evidence="1">Uncharacterized protein</fullName>
    </submittedName>
</protein>
<dbReference type="AlphaFoldDB" id="A0A2I9D9M1"/>
<gene>
    <name evidence="1" type="ORF">DAERI_130120</name>
</gene>
<dbReference type="EMBL" id="BFAG01000013">
    <property type="protein sequence ID" value="GBF07290.1"/>
    <property type="molecule type" value="Genomic_DNA"/>
</dbReference>
<proteinExistence type="predicted"/>
<dbReference type="RefSeq" id="WP_133162062.1">
    <property type="nucleotide sequence ID" value="NZ_BFAG01000013.1"/>
</dbReference>
<dbReference type="Pfam" id="PF26541">
    <property type="entry name" value="MafI2"/>
    <property type="match status" value="1"/>
</dbReference>
<sequence length="106" mass="11462">MEALSSSDPERATVALSVVRALLGAVTPEIRRVGFVMDGRRIQILCIHDGAPSESLSEEMNDVEAEILGDFAADVSVEIQLVRLDAPAAIEREAVWVYARKEGAPN</sequence>
<dbReference type="OrthoDB" id="72040at2"/>
<keyword evidence="2" id="KW-1185">Reference proteome</keyword>
<dbReference type="InterPro" id="IPR058702">
    <property type="entry name" value="MafI2-like"/>
</dbReference>
<evidence type="ECO:0000313" key="2">
    <source>
        <dbReference type="Proteomes" id="UP000236569"/>
    </source>
</evidence>
<name>A0A2I9D9M1_9DEIO</name>